<protein>
    <submittedName>
        <fullName evidence="3">Uncharacterized protein</fullName>
    </submittedName>
</protein>
<evidence type="ECO:0000256" key="1">
    <source>
        <dbReference type="SAM" id="MobiDB-lite"/>
    </source>
</evidence>
<gene>
    <name evidence="3" type="ORF">TRFO_28526</name>
</gene>
<reference evidence="3" key="1">
    <citation type="submission" date="2016-10" db="EMBL/GenBank/DDBJ databases">
        <authorList>
            <person name="Benchimol M."/>
            <person name="Almeida L.G."/>
            <person name="Vasconcelos A.T."/>
            <person name="Perreira-Neves A."/>
            <person name="Rosa I.A."/>
            <person name="Tasca T."/>
            <person name="Bogo M.R."/>
            <person name="de Souza W."/>
        </authorList>
    </citation>
    <scope>NUCLEOTIDE SEQUENCE [LARGE SCALE GENOMIC DNA]</scope>
    <source>
        <strain evidence="3">K</strain>
    </source>
</reference>
<organism evidence="3 4">
    <name type="scientific">Tritrichomonas foetus</name>
    <dbReference type="NCBI Taxonomy" id="1144522"/>
    <lineage>
        <taxon>Eukaryota</taxon>
        <taxon>Metamonada</taxon>
        <taxon>Parabasalia</taxon>
        <taxon>Tritrichomonadida</taxon>
        <taxon>Tritrichomonadidae</taxon>
        <taxon>Tritrichomonas</taxon>
    </lineage>
</organism>
<dbReference type="GeneID" id="94840930"/>
<dbReference type="VEuPathDB" id="TrichDB:TRFO_28526"/>
<feature type="chain" id="PRO_5013334919" evidence="2">
    <location>
        <begin position="22"/>
        <end position="708"/>
    </location>
</feature>
<accession>A0A1J4JZW9</accession>
<evidence type="ECO:0000313" key="3">
    <source>
        <dbReference type="EMBL" id="OHT04032.1"/>
    </source>
</evidence>
<keyword evidence="4" id="KW-1185">Reference proteome</keyword>
<feature type="signal peptide" evidence="2">
    <location>
        <begin position="1"/>
        <end position="21"/>
    </location>
</feature>
<dbReference type="Proteomes" id="UP000179807">
    <property type="component" value="Unassembled WGS sequence"/>
</dbReference>
<name>A0A1J4JZW9_9EUKA</name>
<comment type="caution">
    <text evidence="3">The sequence shown here is derived from an EMBL/GenBank/DDBJ whole genome shotgun (WGS) entry which is preliminary data.</text>
</comment>
<dbReference type="RefSeq" id="XP_068357168.1">
    <property type="nucleotide sequence ID" value="XM_068506226.1"/>
</dbReference>
<keyword evidence="2" id="KW-0732">Signal</keyword>
<dbReference type="EMBL" id="MLAK01000807">
    <property type="protein sequence ID" value="OHT04032.1"/>
    <property type="molecule type" value="Genomic_DNA"/>
</dbReference>
<dbReference type="AlphaFoldDB" id="A0A1J4JZW9"/>
<feature type="region of interest" description="Disordered" evidence="1">
    <location>
        <begin position="32"/>
        <end position="89"/>
    </location>
</feature>
<proteinExistence type="predicted"/>
<evidence type="ECO:0000256" key="2">
    <source>
        <dbReference type="SAM" id="SignalP"/>
    </source>
</evidence>
<sequence>MLFLFAFLAFSNIKYVKESLAEEEAPSTAEQIFTTFYKENDETDPPTTYQPQGGGNEETEPQTTYQPQSGGNEDPDPPTTYDQGGDVSPPTESDVLDIEYFVTILPQILGDGISYSEFYKLFPDLAETLADHKLMKGIFDFISKEDFTLNEFYNKTMENLGIKEYDGILENSTELLEKLFKYSDPSTKLADLFKLKDKELLDSLDKVNEVYKLLGEKVFEFLNIQNKETWEKRFTDFVSNYQKATLKEVVQHLNLKPELLDAIHNVFGFMYDKKDFKDFIDPVRKQIKYDDFKKSVLTLNDFEKKPLSMINLLKVLTSAVGFTNDALQYLIDQFHGLLTETFDDVVFSFLDIFERAIGTRAQTLVDILKIIQTIKPDENDPKKEYLVAIREFVNRMGSPFCQDQKCDGIEQLIETVTLFTKPVNVTEVLTSQKQFPVETIMTIVETVQAISSPDLNWGNLFVQLRHLPNVNLGPINSTTLIDCVITAISFVGWEVPEEGKAHVLASVDLIQIAKDLDVYNYLEMVFEFVREFKESPMREFSYLSEYSDLLETIEKLISKISKAVAQTSETPIMELLGSYNETVLTACKFLQHLDEPIISLIQKALKELGFPDTEKLKNIKEIVQELIKLCKEFQELFNYLISLIPYSDLMMSQYEAIMNKFWGLWVDLEKTTLASIADQMYNGVGAVLENLASASEVISKEGAKVIEI</sequence>
<evidence type="ECO:0000313" key="4">
    <source>
        <dbReference type="Proteomes" id="UP000179807"/>
    </source>
</evidence>
<feature type="compositionally biased region" description="Polar residues" evidence="1">
    <location>
        <begin position="61"/>
        <end position="71"/>
    </location>
</feature>